<keyword evidence="5" id="KW-1185">Reference proteome</keyword>
<dbReference type="Gene3D" id="3.90.550.10">
    <property type="entry name" value="Spore Coat Polysaccharide Biosynthesis Protein SpsA, Chain A"/>
    <property type="match status" value="1"/>
</dbReference>
<evidence type="ECO:0000313" key="3">
    <source>
        <dbReference type="EMBL" id="SHH38324.1"/>
    </source>
</evidence>
<sequence length="251" mass="28760">MEDSKVSIITPLYNCENFISETIKSVIAQTYSDWEMLIVDDCSTDNSRQIVEEFVGTDRRIKYFKTASASGSPADPRNIGIEMAKGRYIAFLDSDDLWISNKLELQIPLFSDDKVGIVFSNYGKINEDGESNGRTIEAPNQVTYLNLLKGNVIACLTSVYDRKKTGKLYFTKQGHEDFALWLAILKKGYVAKNSGHVLAKYRVRKSSVSSNKLKVIKWYYKIYRENEKLSLVRTVYFLVIALIKSFFKYIK</sequence>
<dbReference type="Proteomes" id="UP000237771">
    <property type="component" value="Unassembled WGS sequence"/>
</dbReference>
<dbReference type="SUPFAM" id="SSF53448">
    <property type="entry name" value="Nucleotide-diphospho-sugar transferases"/>
    <property type="match status" value="1"/>
</dbReference>
<dbReference type="CDD" id="cd00761">
    <property type="entry name" value="Glyco_tranf_GTA_type"/>
    <property type="match status" value="1"/>
</dbReference>
<dbReference type="RefSeq" id="WP_072945310.1">
    <property type="nucleotide sequence ID" value="NZ_FQWO01000012.1"/>
</dbReference>
<feature type="domain" description="Glycosyltransferase 2-like" evidence="1">
    <location>
        <begin position="7"/>
        <end position="147"/>
    </location>
</feature>
<organism evidence="3 4">
    <name type="scientific">Flavobacterium granuli</name>
    <dbReference type="NCBI Taxonomy" id="280093"/>
    <lineage>
        <taxon>Bacteria</taxon>
        <taxon>Pseudomonadati</taxon>
        <taxon>Bacteroidota</taxon>
        <taxon>Flavobacteriia</taxon>
        <taxon>Flavobacteriales</taxon>
        <taxon>Flavobacteriaceae</taxon>
        <taxon>Flavobacterium</taxon>
    </lineage>
</organism>
<dbReference type="Proteomes" id="UP000184384">
    <property type="component" value="Unassembled WGS sequence"/>
</dbReference>
<dbReference type="OrthoDB" id="9815829at2"/>
<reference evidence="2 5" key="3">
    <citation type="submission" date="2018-03" db="EMBL/GenBank/DDBJ databases">
        <title>Genomic Encyclopedia of Archaeal and Bacterial Type Strains, Phase II (KMG-II): from individual species to whole genera.</title>
        <authorList>
            <person name="Goeker M."/>
        </authorList>
    </citation>
    <scope>NUCLEOTIDE SEQUENCE [LARGE SCALE GENOMIC DNA]</scope>
    <source>
        <strain evidence="2 5">DSM 17797</strain>
    </source>
</reference>
<evidence type="ECO:0000313" key="5">
    <source>
        <dbReference type="Proteomes" id="UP000237771"/>
    </source>
</evidence>
<protein>
    <submittedName>
        <fullName evidence="2">Glycosyltransferase involved in cell wall biosynthesis</fullName>
    </submittedName>
    <submittedName>
        <fullName evidence="3">Glycosyltransferase involved in cell wall bisynthesis</fullName>
    </submittedName>
</protein>
<dbReference type="InterPro" id="IPR029044">
    <property type="entry name" value="Nucleotide-diphossugar_trans"/>
</dbReference>
<dbReference type="AlphaFoldDB" id="A0A1M5SIE5"/>
<reference evidence="4" key="1">
    <citation type="submission" date="2016-11" db="EMBL/GenBank/DDBJ databases">
        <authorList>
            <person name="Varghese N."/>
            <person name="Submissions S."/>
        </authorList>
    </citation>
    <scope>NUCLEOTIDE SEQUENCE [LARGE SCALE GENOMIC DNA]</scope>
    <source>
        <strain evidence="4">DSM 19729</strain>
    </source>
</reference>
<dbReference type="PANTHER" id="PTHR22916">
    <property type="entry name" value="GLYCOSYLTRANSFERASE"/>
    <property type="match status" value="1"/>
</dbReference>
<dbReference type="Pfam" id="PF00535">
    <property type="entry name" value="Glycos_transf_2"/>
    <property type="match status" value="1"/>
</dbReference>
<dbReference type="EMBL" id="PVUB01000010">
    <property type="protein sequence ID" value="PRZ21000.1"/>
    <property type="molecule type" value="Genomic_DNA"/>
</dbReference>
<dbReference type="PANTHER" id="PTHR22916:SF3">
    <property type="entry name" value="UDP-GLCNAC:BETAGAL BETA-1,3-N-ACETYLGLUCOSAMINYLTRANSFERASE-LIKE PROTEIN 1"/>
    <property type="match status" value="1"/>
</dbReference>
<evidence type="ECO:0000259" key="1">
    <source>
        <dbReference type="Pfam" id="PF00535"/>
    </source>
</evidence>
<dbReference type="GO" id="GO:0016758">
    <property type="term" value="F:hexosyltransferase activity"/>
    <property type="evidence" value="ECO:0007669"/>
    <property type="project" value="UniProtKB-ARBA"/>
</dbReference>
<name>A0A1M5SIE5_9FLAO</name>
<dbReference type="STRING" id="280093.SAMN05443373_11215"/>
<dbReference type="EMBL" id="FQWO01000012">
    <property type="protein sequence ID" value="SHH38324.1"/>
    <property type="molecule type" value="Genomic_DNA"/>
</dbReference>
<accession>A0A1M5SIE5</accession>
<evidence type="ECO:0000313" key="2">
    <source>
        <dbReference type="EMBL" id="PRZ21000.1"/>
    </source>
</evidence>
<dbReference type="InterPro" id="IPR001173">
    <property type="entry name" value="Glyco_trans_2-like"/>
</dbReference>
<evidence type="ECO:0000313" key="4">
    <source>
        <dbReference type="Proteomes" id="UP000184384"/>
    </source>
</evidence>
<keyword evidence="3" id="KW-0808">Transferase</keyword>
<proteinExistence type="predicted"/>
<reference evidence="3" key="2">
    <citation type="submission" date="2016-11" db="EMBL/GenBank/DDBJ databases">
        <authorList>
            <person name="Jaros S."/>
            <person name="Januszkiewicz K."/>
            <person name="Wedrychowicz H."/>
        </authorList>
    </citation>
    <scope>NUCLEOTIDE SEQUENCE [LARGE SCALE GENOMIC DNA]</scope>
    <source>
        <strain evidence="3">DSM 19729</strain>
    </source>
</reference>
<gene>
    <name evidence="2" type="ORF">BC624_11016</name>
    <name evidence="3" type="ORF">SAMN05443373_11215</name>
</gene>